<protein>
    <recommendedName>
        <fullName evidence="2">HIT-type domain-containing protein</fullName>
    </recommendedName>
</protein>
<dbReference type="PANTHER" id="PTHR15555">
    <property type="entry name" value="ZINC FINGER HIT DOMAIN CONTAINING PROTEIN 2 PROTEIN FON -RELATED"/>
    <property type="match status" value="1"/>
</dbReference>
<evidence type="ECO:0000313" key="4">
    <source>
        <dbReference type="Proteomes" id="UP001153712"/>
    </source>
</evidence>
<evidence type="ECO:0000313" key="3">
    <source>
        <dbReference type="EMBL" id="CAG9861437.1"/>
    </source>
</evidence>
<dbReference type="GO" id="GO:0008270">
    <property type="term" value="F:zinc ion binding"/>
    <property type="evidence" value="ECO:0007669"/>
    <property type="project" value="UniProtKB-UniRule"/>
</dbReference>
<proteinExistence type="predicted"/>
<dbReference type="AlphaFoldDB" id="A0A9N9TQT8"/>
<dbReference type="Proteomes" id="UP001153712">
    <property type="component" value="Chromosome 4"/>
</dbReference>
<accession>A0A9N9TQT8</accession>
<dbReference type="InterPro" id="IPR039646">
    <property type="entry name" value="ZNHIT2"/>
</dbReference>
<keyword evidence="1" id="KW-0863">Zinc-finger</keyword>
<keyword evidence="4" id="KW-1185">Reference proteome</keyword>
<evidence type="ECO:0000256" key="1">
    <source>
        <dbReference type="PROSITE-ProRule" id="PRU00453"/>
    </source>
</evidence>
<dbReference type="Gene3D" id="3.30.60.190">
    <property type="match status" value="1"/>
</dbReference>
<dbReference type="SUPFAM" id="SSF144232">
    <property type="entry name" value="HIT/MYND zinc finger-like"/>
    <property type="match status" value="1"/>
</dbReference>
<dbReference type="Pfam" id="PF04438">
    <property type="entry name" value="zf-HIT"/>
    <property type="match status" value="1"/>
</dbReference>
<dbReference type="CDD" id="cd23024">
    <property type="entry name" value="zf-HIT_ZNHIT2-3"/>
    <property type="match status" value="1"/>
</dbReference>
<dbReference type="InterPro" id="IPR007529">
    <property type="entry name" value="Znf_HIT"/>
</dbReference>
<evidence type="ECO:0000259" key="2">
    <source>
        <dbReference type="PROSITE" id="PS51083"/>
    </source>
</evidence>
<dbReference type="OrthoDB" id="10005492at2759"/>
<reference evidence="3" key="1">
    <citation type="submission" date="2022-01" db="EMBL/GenBank/DDBJ databases">
        <authorList>
            <person name="King R."/>
        </authorList>
    </citation>
    <scope>NUCLEOTIDE SEQUENCE</scope>
</reference>
<keyword evidence="1" id="KW-0479">Metal-binding</keyword>
<feature type="domain" description="HIT-type" evidence="2">
    <location>
        <begin position="15"/>
        <end position="48"/>
    </location>
</feature>
<dbReference type="EMBL" id="OU900097">
    <property type="protein sequence ID" value="CAG9861437.1"/>
    <property type="molecule type" value="Genomic_DNA"/>
</dbReference>
<sequence length="384" mass="43857">MATVKIIELDETNTCKICDNALAKYSCPKCNILYCSLECYQSSAHLECSESFYKDNIIEELNIDKDNNESKQKMLDILQRVHADNQILFSDNEDEFGECSGFTLDDDFLNFCSGQDDEQEIDSDDDADLLDIGDRLAGVNLDDAEQVWGKLTEDEKQEFVAFLKSEDVANLIPSWKPWWLYYNKMVEEVESADEFKKDCPEICKIKEFSELTSKVPDESVQYNLINVLAAYAFTTRYFNGEHYDFAYEAVSCLGTISLALKVGQVFTDFESAVMSVEQECINSDWIMSDNENIQTMREDIEKILKGPGKSDPKYYVLCALSDVKNLLKTSAEAPPKSGETSGAFSKQFPNEHFPSVKFMEPQQIKSCVKKMDFFLSYTKEYFNS</sequence>
<dbReference type="PROSITE" id="PS51083">
    <property type="entry name" value="ZF_HIT"/>
    <property type="match status" value="1"/>
</dbReference>
<gene>
    <name evidence="3" type="ORF">PHYEVI_LOCUS7777</name>
</gene>
<organism evidence="3 4">
    <name type="scientific">Phyllotreta striolata</name>
    <name type="common">Striped flea beetle</name>
    <name type="synonym">Crioceris striolata</name>
    <dbReference type="NCBI Taxonomy" id="444603"/>
    <lineage>
        <taxon>Eukaryota</taxon>
        <taxon>Metazoa</taxon>
        <taxon>Ecdysozoa</taxon>
        <taxon>Arthropoda</taxon>
        <taxon>Hexapoda</taxon>
        <taxon>Insecta</taxon>
        <taxon>Pterygota</taxon>
        <taxon>Neoptera</taxon>
        <taxon>Endopterygota</taxon>
        <taxon>Coleoptera</taxon>
        <taxon>Polyphaga</taxon>
        <taxon>Cucujiformia</taxon>
        <taxon>Chrysomeloidea</taxon>
        <taxon>Chrysomelidae</taxon>
        <taxon>Galerucinae</taxon>
        <taxon>Alticini</taxon>
        <taxon>Phyllotreta</taxon>
    </lineage>
</organism>
<keyword evidence="1" id="KW-0862">Zinc</keyword>
<dbReference type="PANTHER" id="PTHR15555:SF0">
    <property type="entry name" value="ZINC FINGER HIT DOMAIN-CONTAINING PROTEIN 2"/>
    <property type="match status" value="1"/>
</dbReference>
<name>A0A9N9TQT8_PHYSR</name>